<protein>
    <recommendedName>
        <fullName evidence="6">CENP-V/GFA domain-containing protein</fullName>
    </recommendedName>
</protein>
<comment type="caution">
    <text evidence="7">The sequence shown here is derived from an EMBL/GenBank/DDBJ whole genome shotgun (WGS) entry which is preliminary data.</text>
</comment>
<sequence length="166" mass="18607">MSIARIYTGGCQCGAVRYRAEGTLSDPHLCHCRMCQKAAGNYFMPLANAKRATFSITRGAPGWFRSSGLVRRGFCFLCGTPLFYDMPEADFINIVLGSLDDPYDVRPLTQSGMESRVPWFSHLPELPGSETDTGDEASTERHLAILESNRQHPDYDTEHWPPEEET</sequence>
<gene>
    <name evidence="7" type="ORF">J2Z75_004230</name>
</gene>
<dbReference type="Gene3D" id="3.90.1590.10">
    <property type="entry name" value="glutathione-dependent formaldehyde- activating enzyme (gfa)"/>
    <property type="match status" value="1"/>
</dbReference>
<dbReference type="PROSITE" id="PS51891">
    <property type="entry name" value="CENP_V_GFA"/>
    <property type="match status" value="1"/>
</dbReference>
<dbReference type="PANTHER" id="PTHR33337">
    <property type="entry name" value="GFA DOMAIN-CONTAINING PROTEIN"/>
    <property type="match status" value="1"/>
</dbReference>
<comment type="similarity">
    <text evidence="1">Belongs to the Gfa family.</text>
</comment>
<keyword evidence="2" id="KW-0479">Metal-binding</keyword>
<proteinExistence type="inferred from homology"/>
<dbReference type="RefSeq" id="WP_209854713.1">
    <property type="nucleotide sequence ID" value="NZ_JAGGJV010000008.1"/>
</dbReference>
<feature type="region of interest" description="Disordered" evidence="5">
    <location>
        <begin position="125"/>
        <end position="166"/>
    </location>
</feature>
<dbReference type="SUPFAM" id="SSF51316">
    <property type="entry name" value="Mss4-like"/>
    <property type="match status" value="1"/>
</dbReference>
<dbReference type="PANTHER" id="PTHR33337:SF40">
    <property type="entry name" value="CENP-V_GFA DOMAIN-CONTAINING PROTEIN-RELATED"/>
    <property type="match status" value="1"/>
</dbReference>
<dbReference type="EMBL" id="JAGGJV010000008">
    <property type="protein sequence ID" value="MBP1860709.1"/>
    <property type="molecule type" value="Genomic_DNA"/>
</dbReference>
<evidence type="ECO:0000313" key="8">
    <source>
        <dbReference type="Proteomes" id="UP000823786"/>
    </source>
</evidence>
<evidence type="ECO:0000259" key="6">
    <source>
        <dbReference type="PROSITE" id="PS51891"/>
    </source>
</evidence>
<accession>A0ABS4ERZ2</accession>
<dbReference type="InterPro" id="IPR006913">
    <property type="entry name" value="CENP-V/GFA"/>
</dbReference>
<reference evidence="7 8" key="1">
    <citation type="submission" date="2021-03" db="EMBL/GenBank/DDBJ databases">
        <title>Genomic Encyclopedia of Type Strains, Phase IV (KMG-IV): sequencing the most valuable type-strain genomes for metagenomic binning, comparative biology and taxonomic classification.</title>
        <authorList>
            <person name="Goeker M."/>
        </authorList>
    </citation>
    <scope>NUCLEOTIDE SEQUENCE [LARGE SCALE GENOMIC DNA]</scope>
    <source>
        <strain evidence="7 8">DSM 26427</strain>
    </source>
</reference>
<evidence type="ECO:0000313" key="7">
    <source>
        <dbReference type="EMBL" id="MBP1860709.1"/>
    </source>
</evidence>
<dbReference type="Proteomes" id="UP000823786">
    <property type="component" value="Unassembled WGS sequence"/>
</dbReference>
<evidence type="ECO:0000256" key="3">
    <source>
        <dbReference type="ARBA" id="ARBA00022833"/>
    </source>
</evidence>
<dbReference type="Pfam" id="PF04828">
    <property type="entry name" value="GFA"/>
    <property type="match status" value="1"/>
</dbReference>
<name>A0ABS4ERZ2_9HYPH</name>
<feature type="domain" description="CENP-V/GFA" evidence="6">
    <location>
        <begin position="7"/>
        <end position="104"/>
    </location>
</feature>
<keyword evidence="3" id="KW-0862">Zinc</keyword>
<dbReference type="InterPro" id="IPR011057">
    <property type="entry name" value="Mss4-like_sf"/>
</dbReference>
<keyword evidence="4" id="KW-0456">Lyase</keyword>
<evidence type="ECO:0000256" key="5">
    <source>
        <dbReference type="SAM" id="MobiDB-lite"/>
    </source>
</evidence>
<evidence type="ECO:0000256" key="1">
    <source>
        <dbReference type="ARBA" id="ARBA00005495"/>
    </source>
</evidence>
<evidence type="ECO:0000256" key="4">
    <source>
        <dbReference type="ARBA" id="ARBA00023239"/>
    </source>
</evidence>
<evidence type="ECO:0000256" key="2">
    <source>
        <dbReference type="ARBA" id="ARBA00022723"/>
    </source>
</evidence>
<organism evidence="7 8">
    <name type="scientific">Rhizobium herbae</name>
    <dbReference type="NCBI Taxonomy" id="508661"/>
    <lineage>
        <taxon>Bacteria</taxon>
        <taxon>Pseudomonadati</taxon>
        <taxon>Pseudomonadota</taxon>
        <taxon>Alphaproteobacteria</taxon>
        <taxon>Hyphomicrobiales</taxon>
        <taxon>Rhizobiaceae</taxon>
        <taxon>Rhizobium/Agrobacterium group</taxon>
        <taxon>Rhizobium</taxon>
    </lineage>
</organism>
<feature type="compositionally biased region" description="Basic and acidic residues" evidence="5">
    <location>
        <begin position="138"/>
        <end position="166"/>
    </location>
</feature>
<keyword evidence="8" id="KW-1185">Reference proteome</keyword>